<dbReference type="Gene3D" id="3.90.180.10">
    <property type="entry name" value="Medium-chain alcohol dehydrogenases, catalytic domain"/>
    <property type="match status" value="1"/>
</dbReference>
<evidence type="ECO:0000259" key="1">
    <source>
        <dbReference type="SMART" id="SM00829"/>
    </source>
</evidence>
<organism evidence="2 3">
    <name type="scientific">Acaromyces ingoldii</name>
    <dbReference type="NCBI Taxonomy" id="215250"/>
    <lineage>
        <taxon>Eukaryota</taxon>
        <taxon>Fungi</taxon>
        <taxon>Dikarya</taxon>
        <taxon>Basidiomycota</taxon>
        <taxon>Ustilaginomycotina</taxon>
        <taxon>Exobasidiomycetes</taxon>
        <taxon>Exobasidiales</taxon>
        <taxon>Cryptobasidiaceae</taxon>
        <taxon>Acaromyces</taxon>
    </lineage>
</organism>
<dbReference type="PANTHER" id="PTHR45348">
    <property type="entry name" value="HYPOTHETICAL OXIDOREDUCTASE (EUROFUNG)"/>
    <property type="match status" value="1"/>
</dbReference>
<dbReference type="Proteomes" id="UP000245768">
    <property type="component" value="Unassembled WGS sequence"/>
</dbReference>
<dbReference type="AlphaFoldDB" id="A0A316YDR3"/>
<dbReference type="GeneID" id="37044839"/>
<dbReference type="OrthoDB" id="10257049at2759"/>
<proteinExistence type="predicted"/>
<dbReference type="SUPFAM" id="SSF50129">
    <property type="entry name" value="GroES-like"/>
    <property type="match status" value="1"/>
</dbReference>
<dbReference type="InterPro" id="IPR013154">
    <property type="entry name" value="ADH-like_N"/>
</dbReference>
<dbReference type="InterPro" id="IPR036291">
    <property type="entry name" value="NAD(P)-bd_dom_sf"/>
</dbReference>
<dbReference type="InterPro" id="IPR047122">
    <property type="entry name" value="Trans-enoyl_RdTase-like"/>
</dbReference>
<protein>
    <submittedName>
        <fullName evidence="2">GroES-like protein</fullName>
    </submittedName>
</protein>
<gene>
    <name evidence="2" type="ORF">FA10DRAFT_269904</name>
</gene>
<dbReference type="RefSeq" id="XP_025373996.1">
    <property type="nucleotide sequence ID" value="XM_025522923.1"/>
</dbReference>
<reference evidence="2 3" key="1">
    <citation type="journal article" date="2018" name="Mol. Biol. Evol.">
        <title>Broad Genomic Sampling Reveals a Smut Pathogenic Ancestry of the Fungal Clade Ustilaginomycotina.</title>
        <authorList>
            <person name="Kijpornyongpan T."/>
            <person name="Mondo S.J."/>
            <person name="Barry K."/>
            <person name="Sandor L."/>
            <person name="Lee J."/>
            <person name="Lipzen A."/>
            <person name="Pangilinan J."/>
            <person name="LaButti K."/>
            <person name="Hainaut M."/>
            <person name="Henrissat B."/>
            <person name="Grigoriev I.V."/>
            <person name="Spatafora J.W."/>
            <person name="Aime M.C."/>
        </authorList>
    </citation>
    <scope>NUCLEOTIDE SEQUENCE [LARGE SCALE GENOMIC DNA]</scope>
    <source>
        <strain evidence="2 3">MCA 4198</strain>
    </source>
</reference>
<dbReference type="SUPFAM" id="SSF51735">
    <property type="entry name" value="NAD(P)-binding Rossmann-fold domains"/>
    <property type="match status" value="1"/>
</dbReference>
<dbReference type="GO" id="GO:0016651">
    <property type="term" value="F:oxidoreductase activity, acting on NAD(P)H"/>
    <property type="evidence" value="ECO:0007669"/>
    <property type="project" value="InterPro"/>
</dbReference>
<dbReference type="InParanoid" id="A0A316YDR3"/>
<dbReference type="InterPro" id="IPR011032">
    <property type="entry name" value="GroES-like_sf"/>
</dbReference>
<dbReference type="EMBL" id="KZ819642">
    <property type="protein sequence ID" value="PWN86798.1"/>
    <property type="molecule type" value="Genomic_DNA"/>
</dbReference>
<dbReference type="SMART" id="SM00829">
    <property type="entry name" value="PKS_ER"/>
    <property type="match status" value="1"/>
</dbReference>
<dbReference type="PANTHER" id="PTHR45348:SF2">
    <property type="entry name" value="ZINC-TYPE ALCOHOL DEHYDROGENASE-LIKE PROTEIN C2E1P3.01"/>
    <property type="match status" value="1"/>
</dbReference>
<keyword evidence="3" id="KW-1185">Reference proteome</keyword>
<evidence type="ECO:0000313" key="2">
    <source>
        <dbReference type="EMBL" id="PWN86798.1"/>
    </source>
</evidence>
<sequence>MQALTLGRAPGTIEVRTDVPVPRPGDNEVFVEILYAGGNPPDTYVLDPVRSAAYQHPDNVMGSDFAGIVRESNVSHIAVGEKVCGWLPGNATTRGSFAQYAVCDADLVIRCPDDIPMEQLAALPFSFFTALHGLVCELNVDLQSGNKGPAVLVWGAGTACGQYAVQLLVQAKVPVVAVSAQSSLESLQRKGVSAAYPREDIPQTCAAIRESWPDLELALDCFGSTETVDACASVLRRGHMHVLVPSQPSVSRPEVKVTFALIHSMLGRPTDVLGMLPVPPTPEKLAADYKVAVSYASFDRGHLYRLLRQGAIQPLPVQIWPLDGTAEADDSLSRLSGIKSAIEQAAAGQTPSGKIVHRVGTST</sequence>
<name>A0A316YDR3_9BASI</name>
<dbReference type="Pfam" id="PF08240">
    <property type="entry name" value="ADH_N"/>
    <property type="match status" value="1"/>
</dbReference>
<evidence type="ECO:0000313" key="3">
    <source>
        <dbReference type="Proteomes" id="UP000245768"/>
    </source>
</evidence>
<dbReference type="InterPro" id="IPR020843">
    <property type="entry name" value="ER"/>
</dbReference>
<feature type="domain" description="Enoyl reductase (ER)" evidence="1">
    <location>
        <begin position="8"/>
        <end position="357"/>
    </location>
</feature>
<dbReference type="STRING" id="215250.A0A316YDR3"/>
<accession>A0A316YDR3</accession>
<dbReference type="Gene3D" id="3.40.50.720">
    <property type="entry name" value="NAD(P)-binding Rossmann-like Domain"/>
    <property type="match status" value="1"/>
</dbReference>